<dbReference type="EMBL" id="MU004289">
    <property type="protein sequence ID" value="KAF2662701.1"/>
    <property type="molecule type" value="Genomic_DNA"/>
</dbReference>
<feature type="region of interest" description="Disordered" evidence="1">
    <location>
        <begin position="699"/>
        <end position="721"/>
    </location>
</feature>
<feature type="region of interest" description="Disordered" evidence="1">
    <location>
        <begin position="1"/>
        <end position="48"/>
    </location>
</feature>
<feature type="transmembrane region" description="Helical" evidence="2">
    <location>
        <begin position="641"/>
        <end position="667"/>
    </location>
</feature>
<feature type="compositionally biased region" description="Pro residues" evidence="1">
    <location>
        <begin position="1"/>
        <end position="12"/>
    </location>
</feature>
<feature type="compositionally biased region" description="Basic and acidic residues" evidence="1">
    <location>
        <begin position="700"/>
        <end position="721"/>
    </location>
</feature>
<organism evidence="3 4">
    <name type="scientific">Lophiostoma macrostomum CBS 122681</name>
    <dbReference type="NCBI Taxonomy" id="1314788"/>
    <lineage>
        <taxon>Eukaryota</taxon>
        <taxon>Fungi</taxon>
        <taxon>Dikarya</taxon>
        <taxon>Ascomycota</taxon>
        <taxon>Pezizomycotina</taxon>
        <taxon>Dothideomycetes</taxon>
        <taxon>Pleosporomycetidae</taxon>
        <taxon>Pleosporales</taxon>
        <taxon>Lophiostomataceae</taxon>
        <taxon>Lophiostoma</taxon>
    </lineage>
</organism>
<evidence type="ECO:0000313" key="4">
    <source>
        <dbReference type="Proteomes" id="UP000799324"/>
    </source>
</evidence>
<gene>
    <name evidence="3" type="ORF">K491DRAFT_773231</name>
</gene>
<evidence type="ECO:0000256" key="1">
    <source>
        <dbReference type="SAM" id="MobiDB-lite"/>
    </source>
</evidence>
<keyword evidence="2" id="KW-0812">Transmembrane</keyword>
<name>A0A6A6TTR6_9PLEO</name>
<protein>
    <submittedName>
        <fullName evidence="3">Uncharacterized protein</fullName>
    </submittedName>
</protein>
<dbReference type="OrthoDB" id="3344043at2759"/>
<evidence type="ECO:0000256" key="2">
    <source>
        <dbReference type="SAM" id="Phobius"/>
    </source>
</evidence>
<sequence>MAVPSFPLPPQGDPETTNSIPRTAQDLRNVLESGQQDGRPRMLSSHPDREAVWVARQSEAKLNMREQISPFSSDLEERNLRTKGGLQRPNSKYPLGSDAVKILLASSLVVVPIISFTITILWIVFTNRVGNTKCPYPAICPGPELVNATSPSDYFVDFPAARLAFVSSLSSTISFTLVSAMMTMYAYWAARQLLKSSDTTLSVQQLPNPHQLSVLLRMLNADVLAFWDVVARKVIRVFWHKEATSDPNEVNRTPSILRDVILVFLLALLSSAMIQVADTYLHIASEAVNLVQTQAISASTNTYGRGLAPWCLDRSSGGPNNKDFWGCGITVDANSSSVGPTNRTLVFALSRGMDSAHEVFNFTDTDGTNYAIIGPSGVAPGVDWMASSYAVSSKCEATPAKACNMTGPQGIDQGDITWAFNCTSSIAGGVDLAGNFTNNIFDQFVFDNQKYLAANGAFSTTSNPGFRPGVNESIVGEVTDADTNDTFRNPWTWAAMVGLGPPEAGNGAEVIGYATEPRVQTDPVRGYQFILMHCNTTVYDVTYTAQNQQITSLLSKTKSNGTVAGISSMPAIFGVGMDTIFSDAAQKPLFSRISFDSFISSFALGQSRGYAFPLASQTSPREALAVQQRASKLVTKFPVAALWLLVVANMGFVLLGVGLAVTAWLAARMDKDGTVGMVQNSLGIAGLVKQMFEGKAAESGNERDVGSFGHEEKGGIGGGDARRIGVESLSEGGRRLVLRSG</sequence>
<dbReference type="AlphaFoldDB" id="A0A6A6TTR6"/>
<feature type="transmembrane region" description="Helical" evidence="2">
    <location>
        <begin position="102"/>
        <end position="125"/>
    </location>
</feature>
<keyword evidence="4" id="KW-1185">Reference proteome</keyword>
<evidence type="ECO:0000313" key="3">
    <source>
        <dbReference type="EMBL" id="KAF2662701.1"/>
    </source>
</evidence>
<feature type="transmembrane region" description="Helical" evidence="2">
    <location>
        <begin position="163"/>
        <end position="188"/>
    </location>
</feature>
<reference evidence="3" key="1">
    <citation type="journal article" date="2020" name="Stud. Mycol.">
        <title>101 Dothideomycetes genomes: a test case for predicting lifestyles and emergence of pathogens.</title>
        <authorList>
            <person name="Haridas S."/>
            <person name="Albert R."/>
            <person name="Binder M."/>
            <person name="Bloem J."/>
            <person name="Labutti K."/>
            <person name="Salamov A."/>
            <person name="Andreopoulos B."/>
            <person name="Baker S."/>
            <person name="Barry K."/>
            <person name="Bills G."/>
            <person name="Bluhm B."/>
            <person name="Cannon C."/>
            <person name="Castanera R."/>
            <person name="Culley D."/>
            <person name="Daum C."/>
            <person name="Ezra D."/>
            <person name="Gonzalez J."/>
            <person name="Henrissat B."/>
            <person name="Kuo A."/>
            <person name="Liang C."/>
            <person name="Lipzen A."/>
            <person name="Lutzoni F."/>
            <person name="Magnuson J."/>
            <person name="Mondo S."/>
            <person name="Nolan M."/>
            <person name="Ohm R."/>
            <person name="Pangilinan J."/>
            <person name="Park H.-J."/>
            <person name="Ramirez L."/>
            <person name="Alfaro M."/>
            <person name="Sun H."/>
            <person name="Tritt A."/>
            <person name="Yoshinaga Y."/>
            <person name="Zwiers L.-H."/>
            <person name="Turgeon B."/>
            <person name="Goodwin S."/>
            <person name="Spatafora J."/>
            <person name="Crous P."/>
            <person name="Grigoriev I."/>
        </authorList>
    </citation>
    <scope>NUCLEOTIDE SEQUENCE</scope>
    <source>
        <strain evidence="3">CBS 122681</strain>
    </source>
</reference>
<accession>A0A6A6TTR6</accession>
<keyword evidence="2" id="KW-1133">Transmembrane helix</keyword>
<keyword evidence="2" id="KW-0472">Membrane</keyword>
<dbReference type="Proteomes" id="UP000799324">
    <property type="component" value="Unassembled WGS sequence"/>
</dbReference>
<proteinExistence type="predicted"/>